<dbReference type="Proteomes" id="UP000272888">
    <property type="component" value="Unassembled WGS sequence"/>
</dbReference>
<reference evidence="2" key="1">
    <citation type="submission" date="2018-09" db="EMBL/GenBank/DDBJ databases">
        <authorList>
            <person name="Livingstone P.G."/>
            <person name="Whitworth D.E."/>
        </authorList>
    </citation>
    <scope>NUCLEOTIDE SEQUENCE [LARGE SCALE GENOMIC DNA]</scope>
    <source>
        <strain evidence="2">CA051B</strain>
    </source>
</reference>
<feature type="non-terminal residue" evidence="1">
    <location>
        <position position="1"/>
    </location>
</feature>
<dbReference type="EMBL" id="RAWB01001167">
    <property type="protein sequence ID" value="RKH33087.1"/>
    <property type="molecule type" value="Genomic_DNA"/>
</dbReference>
<evidence type="ECO:0000313" key="2">
    <source>
        <dbReference type="Proteomes" id="UP000272888"/>
    </source>
</evidence>
<name>A0A3A8MLH1_9BACT</name>
<evidence type="ECO:0000313" key="1">
    <source>
        <dbReference type="EMBL" id="RKH33087.1"/>
    </source>
</evidence>
<sequence>PTARAKLLLELARHRLGELRLERPVAEVAVRVDAHDEDLGQQLALGDAPEGDAALEGVLSRLATTLGEEALFAASLEAAHRPEAAHVPRAFHPPEARRGLLSAPEPRELTDLAERTGPVTVWRESGAARERPSRLLARPARLDAELAESGALLAARLGGRR</sequence>
<proteinExistence type="predicted"/>
<gene>
    <name evidence="1" type="ORF">D7V93_43945</name>
</gene>
<accession>A0A3A8MLH1</accession>
<feature type="non-terminal residue" evidence="1">
    <location>
        <position position="161"/>
    </location>
</feature>
<dbReference type="AlphaFoldDB" id="A0A3A8MLH1"/>
<organism evidence="1 2">
    <name type="scientific">Corallococcus llansteffanensis</name>
    <dbReference type="NCBI Taxonomy" id="2316731"/>
    <lineage>
        <taxon>Bacteria</taxon>
        <taxon>Pseudomonadati</taxon>
        <taxon>Myxococcota</taxon>
        <taxon>Myxococcia</taxon>
        <taxon>Myxococcales</taxon>
        <taxon>Cystobacterineae</taxon>
        <taxon>Myxococcaceae</taxon>
        <taxon>Corallococcus</taxon>
    </lineage>
</organism>
<comment type="caution">
    <text evidence="1">The sequence shown here is derived from an EMBL/GenBank/DDBJ whole genome shotgun (WGS) entry which is preliminary data.</text>
</comment>
<protein>
    <submittedName>
        <fullName evidence="1">DNA polymerase Y family protein</fullName>
    </submittedName>
</protein>
<keyword evidence="2" id="KW-1185">Reference proteome</keyword>